<feature type="compositionally biased region" description="Polar residues" evidence="1">
    <location>
        <begin position="782"/>
        <end position="796"/>
    </location>
</feature>
<dbReference type="EMBL" id="JAZHXI010000002">
    <property type="protein sequence ID" value="KAL2074469.1"/>
    <property type="molecule type" value="Genomic_DNA"/>
</dbReference>
<evidence type="ECO:0000313" key="2">
    <source>
        <dbReference type="EMBL" id="KAL2074469.1"/>
    </source>
</evidence>
<feature type="region of interest" description="Disordered" evidence="1">
    <location>
        <begin position="320"/>
        <end position="458"/>
    </location>
</feature>
<feature type="compositionally biased region" description="Polar residues" evidence="1">
    <location>
        <begin position="359"/>
        <end position="389"/>
    </location>
</feature>
<feature type="region of interest" description="Disordered" evidence="1">
    <location>
        <begin position="510"/>
        <end position="690"/>
    </location>
</feature>
<reference evidence="2 3" key="1">
    <citation type="journal article" date="2024" name="Commun. Biol.">
        <title>Comparative genomic analysis of thermophilic fungi reveals convergent evolutionary adaptations and gene losses.</title>
        <authorList>
            <person name="Steindorff A.S."/>
            <person name="Aguilar-Pontes M.V."/>
            <person name="Robinson A.J."/>
            <person name="Andreopoulos B."/>
            <person name="LaButti K."/>
            <person name="Kuo A."/>
            <person name="Mondo S."/>
            <person name="Riley R."/>
            <person name="Otillar R."/>
            <person name="Haridas S."/>
            <person name="Lipzen A."/>
            <person name="Grimwood J."/>
            <person name="Schmutz J."/>
            <person name="Clum A."/>
            <person name="Reid I.D."/>
            <person name="Moisan M.C."/>
            <person name="Butler G."/>
            <person name="Nguyen T.T.M."/>
            <person name="Dewar K."/>
            <person name="Conant G."/>
            <person name="Drula E."/>
            <person name="Henrissat B."/>
            <person name="Hansel C."/>
            <person name="Singer S."/>
            <person name="Hutchinson M.I."/>
            <person name="de Vries R.P."/>
            <person name="Natvig D.O."/>
            <person name="Powell A.J."/>
            <person name="Tsang A."/>
            <person name="Grigoriev I.V."/>
        </authorList>
    </citation>
    <scope>NUCLEOTIDE SEQUENCE [LARGE SCALE GENOMIC DNA]</scope>
    <source>
        <strain evidence="2 3">CBS 494.80</strain>
    </source>
</reference>
<protein>
    <submittedName>
        <fullName evidence="2">Uncharacterized protein</fullName>
    </submittedName>
</protein>
<proteinExistence type="predicted"/>
<feature type="compositionally biased region" description="Low complexity" evidence="1">
    <location>
        <begin position="228"/>
        <end position="250"/>
    </location>
</feature>
<feature type="compositionally biased region" description="Polar residues" evidence="1">
    <location>
        <begin position="320"/>
        <end position="345"/>
    </location>
</feature>
<dbReference type="Proteomes" id="UP001595075">
    <property type="component" value="Unassembled WGS sequence"/>
</dbReference>
<feature type="region of interest" description="Disordered" evidence="1">
    <location>
        <begin position="782"/>
        <end position="833"/>
    </location>
</feature>
<feature type="compositionally biased region" description="Polar residues" evidence="1">
    <location>
        <begin position="290"/>
        <end position="302"/>
    </location>
</feature>
<organism evidence="2 3">
    <name type="scientific">Oculimacula yallundae</name>
    <dbReference type="NCBI Taxonomy" id="86028"/>
    <lineage>
        <taxon>Eukaryota</taxon>
        <taxon>Fungi</taxon>
        <taxon>Dikarya</taxon>
        <taxon>Ascomycota</taxon>
        <taxon>Pezizomycotina</taxon>
        <taxon>Leotiomycetes</taxon>
        <taxon>Helotiales</taxon>
        <taxon>Ploettnerulaceae</taxon>
        <taxon>Oculimacula</taxon>
    </lineage>
</organism>
<evidence type="ECO:0000256" key="1">
    <source>
        <dbReference type="SAM" id="MobiDB-lite"/>
    </source>
</evidence>
<name>A0ABR4CX24_9HELO</name>
<feature type="compositionally biased region" description="Polar residues" evidence="1">
    <location>
        <begin position="191"/>
        <end position="201"/>
    </location>
</feature>
<gene>
    <name evidence="2" type="ORF">VTL71DRAFT_8247</name>
</gene>
<feature type="compositionally biased region" description="Basic and acidic residues" evidence="1">
    <location>
        <begin position="428"/>
        <end position="442"/>
    </location>
</feature>
<comment type="caution">
    <text evidence="2">The sequence shown here is derived from an EMBL/GenBank/DDBJ whole genome shotgun (WGS) entry which is preliminary data.</text>
</comment>
<sequence>MQATRTARTTSGKILPDPPDFNTNVFRAVEAEWLHYALGPRSEKLAARWITVTMAGGKKHVQLQKDDGRGHAKRPNAIVDHSGYYMLSALDGKPSILILTVQDMAEAVYRHWLARGTDEKTQEVFCRRFGNKYEGTRIEDITWILRKIKLRTKEAEQGLLASYTTASSSSDTSQTAGIGSAYAVRSSSKSRLTIDLSSPPTQIRLPSKSTPKTADRTAQAFQLQSQRSSISSSAKTATKSATNNTSNSSHANDHSLSASRKRLNTESRDFSERESRRLRISLAEQAPWSGKTSTQSANHTLTPLIAANSSARRIDLASDKVSTSNGYTGTARNVKTDLSSPSRSITAKGPHNVSGPATMLSSITAGKGSTSRLPGKSTSSTTVDRNVNTAGLAGSSKAIKKSESHDNVGISSLQTDRRARQDNPTIKTNDDTSHGKTIRADPRIYGGSSGASNSGKQARKVSDIFEDMSIGISSGSNTKGSGSGSAGFVAPKVHESMVRKQNVVAGNSTVSPMKVTQGPTKNGVVGQGGSPMKVNKSFGSSAAKPVSSPMTPVRPAGYPKPVNETHPGSGPPKSFQSPSTPMGPRSNLANPPSYGPSGRSTPNGYRTGFQPRFNSWKREPDMGQYEKAVDSTAHLYKSAPEPERYSEEWQNSRLGLGSASKQKENAGPAPKKENTGPTPSPAHKTPAASPNGLIGVLNVISDWSSGKTDLYLPVTMPQPQSQLQLINPDTKVLDSQMAIATSQDPATTLPLQPATHISSPQAASTHRLGHLLHLLQLQSTDPATATAPSLQSRSSPTPAPVPHSSTPRQLVLATPFPASPAPPTTQAQQAQAESAVLLPQDPLDGTAPPPQLTTETQVQVQDQDLVTILPMPVAIPTDRPTKIQSVALHQAMMLRTEVPVLVEMSTTILYALDIVLDRVQAMMLVLSILALLVEARSWMIAPLVLVRDMMISTLILDVDSDGWMESSETTFGRLRQGNARREGLLDSPIGLFDSTSVDLSIELGVDYEMRGQTCKDSTLFHYISYNASDSLKD</sequence>
<accession>A0ABR4CX24</accession>
<feature type="region of interest" description="Disordered" evidence="1">
    <location>
        <begin position="191"/>
        <end position="302"/>
    </location>
</feature>
<feature type="compositionally biased region" description="Basic and acidic residues" evidence="1">
    <location>
        <begin position="263"/>
        <end position="277"/>
    </location>
</feature>
<evidence type="ECO:0000313" key="3">
    <source>
        <dbReference type="Proteomes" id="UP001595075"/>
    </source>
</evidence>
<keyword evidence="3" id="KW-1185">Reference proteome</keyword>